<name>B9JQU1_ALLAM</name>
<evidence type="ECO:0000256" key="3">
    <source>
        <dbReference type="ARBA" id="ARBA00023163"/>
    </source>
</evidence>
<dbReference type="PANTHER" id="PTHR44846:SF16">
    <property type="entry name" value="TRANSCRIPTIONAL REGULATOR PHNF-RELATED"/>
    <property type="match status" value="1"/>
</dbReference>
<dbReference type="STRING" id="311402.Avi_0505"/>
<keyword evidence="7" id="KW-1185">Reference proteome</keyword>
<protein>
    <recommendedName>
        <fullName evidence="4">Histidine utilization repressor</fullName>
    </recommendedName>
</protein>
<dbReference type="GO" id="GO:0006547">
    <property type="term" value="P:L-histidine metabolic process"/>
    <property type="evidence" value="ECO:0007669"/>
    <property type="project" value="UniProtKB-UniRule"/>
</dbReference>
<dbReference type="InterPro" id="IPR050679">
    <property type="entry name" value="Bact_HTH_transcr_reg"/>
</dbReference>
<dbReference type="HOGENOM" id="CLU_063236_0_0_5"/>
<dbReference type="Gene3D" id="3.40.1410.10">
    <property type="entry name" value="Chorismate lyase-like"/>
    <property type="match status" value="1"/>
</dbReference>
<dbReference type="NCBIfam" id="TIGR02018">
    <property type="entry name" value="his_ut_repres"/>
    <property type="match status" value="1"/>
</dbReference>
<dbReference type="SUPFAM" id="SSF46785">
    <property type="entry name" value="Winged helix' DNA-binding domain"/>
    <property type="match status" value="1"/>
</dbReference>
<sequence length="301" mass="33288">MWGWQASCIRCSPANARGLPATGRLISRYVCLSTTSWLWIVTQNFSGNVMPLVQKDAEIGQEGHPPATLLSATPLYVKLKDYVRSRVETGEWKIGQRVPSENELVGILGVSRMTANRALRELADEGLVVRLRGKGSFVATRKRTSQFQSVPNIADEIRRNGGIHSARVILLQMEACGEELAEALGVSPADPVAHSIIMHAEDGLPMQIEDRFVNPGCAPDYLYQDFNAVTPNGYLTEVAPIVKAEQHIESVNAQAWECKLLAIPKSEPCLLVRRRTWSVDGIVSSVRLLYPGSRYRLYSST</sequence>
<dbReference type="SUPFAM" id="SSF64288">
    <property type="entry name" value="Chorismate lyase-like"/>
    <property type="match status" value="1"/>
</dbReference>
<dbReference type="GO" id="GO:0045892">
    <property type="term" value="P:negative regulation of DNA-templated transcription"/>
    <property type="evidence" value="ECO:0007669"/>
    <property type="project" value="UniProtKB-UniRule"/>
</dbReference>
<organism evidence="6 7">
    <name type="scientific">Allorhizobium ampelinum (strain ATCC BAA-846 / DSM 112012 / S4)</name>
    <name type="common">Agrobacterium vitis (strain S4)</name>
    <dbReference type="NCBI Taxonomy" id="311402"/>
    <lineage>
        <taxon>Bacteria</taxon>
        <taxon>Pseudomonadati</taxon>
        <taxon>Pseudomonadota</taxon>
        <taxon>Alphaproteobacteria</taxon>
        <taxon>Hyphomicrobiales</taxon>
        <taxon>Rhizobiaceae</taxon>
        <taxon>Rhizobium/Agrobacterium group</taxon>
        <taxon>Allorhizobium</taxon>
        <taxon>Allorhizobium ampelinum</taxon>
    </lineage>
</organism>
<dbReference type="SMART" id="SM00866">
    <property type="entry name" value="UTRA"/>
    <property type="match status" value="1"/>
</dbReference>
<dbReference type="Gene3D" id="1.10.10.10">
    <property type="entry name" value="Winged helix-like DNA-binding domain superfamily/Winged helix DNA-binding domain"/>
    <property type="match status" value="1"/>
</dbReference>
<dbReference type="InterPro" id="IPR036390">
    <property type="entry name" value="WH_DNA-bd_sf"/>
</dbReference>
<dbReference type="Proteomes" id="UP000001596">
    <property type="component" value="Chromosome 1"/>
</dbReference>
<keyword evidence="1" id="KW-0805">Transcription regulation</keyword>
<accession>B9JQU1</accession>
<evidence type="ECO:0000313" key="6">
    <source>
        <dbReference type="EMBL" id="ACM35354.1"/>
    </source>
</evidence>
<dbReference type="InterPro" id="IPR028978">
    <property type="entry name" value="Chorismate_lyase_/UTRA_dom_sf"/>
</dbReference>
<dbReference type="Pfam" id="PF07702">
    <property type="entry name" value="UTRA"/>
    <property type="match status" value="1"/>
</dbReference>
<dbReference type="Pfam" id="PF00392">
    <property type="entry name" value="GntR"/>
    <property type="match status" value="1"/>
</dbReference>
<dbReference type="EMBL" id="CP000633">
    <property type="protein sequence ID" value="ACM35354.1"/>
    <property type="molecule type" value="Genomic_DNA"/>
</dbReference>
<keyword evidence="2" id="KW-0238">DNA-binding</keyword>
<feature type="domain" description="HTH gntR-type" evidence="5">
    <location>
        <begin position="73"/>
        <end position="141"/>
    </location>
</feature>
<evidence type="ECO:0000256" key="2">
    <source>
        <dbReference type="ARBA" id="ARBA00023125"/>
    </source>
</evidence>
<reference evidence="6 7" key="1">
    <citation type="journal article" date="2009" name="J. Bacteriol.">
        <title>Genome sequences of three Agrobacterium biovars help elucidate the evolution of multichromosome genomes in bacteria.</title>
        <authorList>
            <person name="Slater S.C."/>
            <person name="Goldman B.S."/>
            <person name="Goodner B."/>
            <person name="Setubal J.C."/>
            <person name="Farrand S.K."/>
            <person name="Nester E.W."/>
            <person name="Burr T.J."/>
            <person name="Banta L."/>
            <person name="Dickerman A.W."/>
            <person name="Paulsen I."/>
            <person name="Otten L."/>
            <person name="Suen G."/>
            <person name="Welch R."/>
            <person name="Almeida N.F."/>
            <person name="Arnold F."/>
            <person name="Burton O.T."/>
            <person name="Du Z."/>
            <person name="Ewing A."/>
            <person name="Godsy E."/>
            <person name="Heisel S."/>
            <person name="Houmiel K.L."/>
            <person name="Jhaveri J."/>
            <person name="Lu J."/>
            <person name="Miller N.M."/>
            <person name="Norton S."/>
            <person name="Chen Q."/>
            <person name="Phoolcharoen W."/>
            <person name="Ohlin V."/>
            <person name="Ondrusek D."/>
            <person name="Pride N."/>
            <person name="Stricklin S.L."/>
            <person name="Sun J."/>
            <person name="Wheeler C."/>
            <person name="Wilson L."/>
            <person name="Zhu H."/>
            <person name="Wood D.W."/>
        </authorList>
    </citation>
    <scope>NUCLEOTIDE SEQUENCE [LARGE SCALE GENOMIC DNA]</scope>
    <source>
        <strain evidence="7">S4 / ATCC BAA-846</strain>
    </source>
</reference>
<gene>
    <name evidence="6" type="primary">hutC</name>
    <name evidence="6" type="ordered locus">Avi_0505</name>
</gene>
<evidence type="ECO:0000256" key="1">
    <source>
        <dbReference type="ARBA" id="ARBA00023015"/>
    </source>
</evidence>
<dbReference type="CDD" id="cd07377">
    <property type="entry name" value="WHTH_GntR"/>
    <property type="match status" value="1"/>
</dbReference>
<dbReference type="InterPro" id="IPR010248">
    <property type="entry name" value="His_ut_repres"/>
</dbReference>
<dbReference type="PROSITE" id="PS50949">
    <property type="entry name" value="HTH_GNTR"/>
    <property type="match status" value="1"/>
</dbReference>
<evidence type="ECO:0000313" key="7">
    <source>
        <dbReference type="Proteomes" id="UP000001596"/>
    </source>
</evidence>
<dbReference type="FunFam" id="1.10.10.10:FF:000079">
    <property type="entry name" value="GntR family transcriptional regulator"/>
    <property type="match status" value="1"/>
</dbReference>
<dbReference type="InterPro" id="IPR036388">
    <property type="entry name" value="WH-like_DNA-bd_sf"/>
</dbReference>
<keyword evidence="3" id="KW-0804">Transcription</keyword>
<dbReference type="KEGG" id="avi:Avi_0505"/>
<dbReference type="SMART" id="SM00345">
    <property type="entry name" value="HTH_GNTR"/>
    <property type="match status" value="1"/>
</dbReference>
<dbReference type="GO" id="GO:0003700">
    <property type="term" value="F:DNA-binding transcription factor activity"/>
    <property type="evidence" value="ECO:0007669"/>
    <property type="project" value="UniProtKB-UniRule"/>
</dbReference>
<evidence type="ECO:0000256" key="4">
    <source>
        <dbReference type="NCBIfam" id="TIGR02018"/>
    </source>
</evidence>
<dbReference type="RefSeq" id="WP_015914782.1">
    <property type="nucleotide sequence ID" value="NC_011989.1"/>
</dbReference>
<proteinExistence type="predicted"/>
<dbReference type="GO" id="GO:0003677">
    <property type="term" value="F:DNA binding"/>
    <property type="evidence" value="ECO:0007669"/>
    <property type="project" value="UniProtKB-UniRule"/>
</dbReference>
<dbReference type="InterPro" id="IPR000524">
    <property type="entry name" value="Tscrpt_reg_HTH_GntR"/>
</dbReference>
<evidence type="ECO:0000259" key="5">
    <source>
        <dbReference type="PROSITE" id="PS50949"/>
    </source>
</evidence>
<dbReference type="PANTHER" id="PTHR44846">
    <property type="entry name" value="MANNOSYL-D-GLYCERATE TRANSPORT/METABOLISM SYSTEM REPRESSOR MNGR-RELATED"/>
    <property type="match status" value="1"/>
</dbReference>
<dbReference type="InterPro" id="IPR011663">
    <property type="entry name" value="UTRA"/>
</dbReference>
<dbReference type="eggNOG" id="COG2188">
    <property type="taxonomic scope" value="Bacteria"/>
</dbReference>
<dbReference type="AlphaFoldDB" id="B9JQU1"/>
<dbReference type="PRINTS" id="PR00035">
    <property type="entry name" value="HTHGNTR"/>
</dbReference>